<dbReference type="Proteomes" id="UP001497444">
    <property type="component" value="Chromosome 16"/>
</dbReference>
<reference evidence="1" key="1">
    <citation type="submission" date="2024-02" db="EMBL/GenBank/DDBJ databases">
        <authorList>
            <consortium name="ELIXIR-Norway"/>
            <consortium name="Elixir Norway"/>
        </authorList>
    </citation>
    <scope>NUCLEOTIDE SEQUENCE</scope>
</reference>
<sequence length="204" mass="23906">MCADLCDQQERMEQTWVDNARLVQLLASVGEYQDLVTEMQDGKGLVHMPPSSKIDRYQRLSRRYGCCKDKTQSVNTKTEADQWIPAEALDMMMAFWKQHCPSIPILTIQELLADLSFFWRDRERRRLAQMKTFHGKRVMELKRQLAHRQPYGQVITKAMKPLRIPSQISRKFQASPSHEHTCVWGGYQLSKKKKRKKFGGSLLY</sequence>
<gene>
    <name evidence="1" type="ORF">CSSPJE1EN1_LOCUS10039</name>
</gene>
<evidence type="ECO:0000313" key="2">
    <source>
        <dbReference type="Proteomes" id="UP001497444"/>
    </source>
</evidence>
<name>A0ABP0WCJ1_9BRYO</name>
<proteinExistence type="predicted"/>
<evidence type="ECO:0000313" key="1">
    <source>
        <dbReference type="EMBL" id="CAK9264561.1"/>
    </source>
</evidence>
<organism evidence="1 2">
    <name type="scientific">Sphagnum jensenii</name>
    <dbReference type="NCBI Taxonomy" id="128206"/>
    <lineage>
        <taxon>Eukaryota</taxon>
        <taxon>Viridiplantae</taxon>
        <taxon>Streptophyta</taxon>
        <taxon>Embryophyta</taxon>
        <taxon>Bryophyta</taxon>
        <taxon>Sphagnophytina</taxon>
        <taxon>Sphagnopsida</taxon>
        <taxon>Sphagnales</taxon>
        <taxon>Sphagnaceae</taxon>
        <taxon>Sphagnum</taxon>
    </lineage>
</organism>
<keyword evidence="2" id="KW-1185">Reference proteome</keyword>
<accession>A0ABP0WCJ1</accession>
<dbReference type="EMBL" id="OZ020111">
    <property type="protein sequence ID" value="CAK9264561.1"/>
    <property type="molecule type" value="Genomic_DNA"/>
</dbReference>
<protein>
    <submittedName>
        <fullName evidence="1">Uncharacterized protein</fullName>
    </submittedName>
</protein>